<organism evidence="1 2">
    <name type="scientific">Anaeromyxobacter oryzae</name>
    <dbReference type="NCBI Taxonomy" id="2918170"/>
    <lineage>
        <taxon>Bacteria</taxon>
        <taxon>Pseudomonadati</taxon>
        <taxon>Myxococcota</taxon>
        <taxon>Myxococcia</taxon>
        <taxon>Myxococcales</taxon>
        <taxon>Cystobacterineae</taxon>
        <taxon>Anaeromyxobacteraceae</taxon>
        <taxon>Anaeromyxobacter</taxon>
    </lineage>
</organism>
<protein>
    <submittedName>
        <fullName evidence="1">Uncharacterized protein</fullName>
    </submittedName>
</protein>
<keyword evidence="2" id="KW-1185">Reference proteome</keyword>
<name>A0ABN6MKJ1_9BACT</name>
<evidence type="ECO:0000313" key="2">
    <source>
        <dbReference type="Proteomes" id="UP001162891"/>
    </source>
</evidence>
<proteinExistence type="predicted"/>
<sequence>MLPLSDPSWKALKGGYKVPYDASVPLARLEAGDDVWEELWQELHHQGDVGEASYASVPHLVRICSDLPSRDWNVYALVSTIEVERHRKSNPPLPEWVRADYERAQKNLLALGLKDLGRVEDALTIRSILGAVALAKGALKLGTWIAFADESEIDEMLNDRQAWSELYRQDLP</sequence>
<evidence type="ECO:0000313" key="1">
    <source>
        <dbReference type="EMBL" id="BDG01547.1"/>
    </source>
</evidence>
<dbReference type="Proteomes" id="UP001162891">
    <property type="component" value="Chromosome"/>
</dbReference>
<reference evidence="2" key="1">
    <citation type="journal article" date="2022" name="Int. J. Syst. Evol. Microbiol.">
        <title>Anaeromyxobacter oryzae sp. nov., Anaeromyxobacter diazotrophicus sp. nov. and Anaeromyxobacter paludicola sp. nov., isolated from paddy soils.</title>
        <authorList>
            <person name="Itoh H."/>
            <person name="Xu Z."/>
            <person name="Mise K."/>
            <person name="Masuda Y."/>
            <person name="Ushijima N."/>
            <person name="Hayakawa C."/>
            <person name="Shiratori Y."/>
            <person name="Senoo K."/>
        </authorList>
    </citation>
    <scope>NUCLEOTIDE SEQUENCE [LARGE SCALE GENOMIC DNA]</scope>
    <source>
        <strain evidence="2">Red232</strain>
    </source>
</reference>
<dbReference type="EMBL" id="AP025591">
    <property type="protein sequence ID" value="BDG01547.1"/>
    <property type="molecule type" value="Genomic_DNA"/>
</dbReference>
<dbReference type="RefSeq" id="WP_248358178.1">
    <property type="nucleotide sequence ID" value="NZ_AP025591.1"/>
</dbReference>
<gene>
    <name evidence="1" type="ORF">AMOR_05430</name>
</gene>
<accession>A0ABN6MKJ1</accession>